<keyword evidence="3 7" id="KW-0479">Metal-binding</keyword>
<organism evidence="9 10">
    <name type="scientific">Actinoalloteichus fjordicus</name>
    <dbReference type="NCBI Taxonomy" id="1612552"/>
    <lineage>
        <taxon>Bacteria</taxon>
        <taxon>Bacillati</taxon>
        <taxon>Actinomycetota</taxon>
        <taxon>Actinomycetes</taxon>
        <taxon>Pseudonocardiales</taxon>
        <taxon>Pseudonocardiaceae</taxon>
        <taxon>Actinoalloteichus</taxon>
    </lineage>
</organism>
<evidence type="ECO:0000256" key="2">
    <source>
        <dbReference type="ARBA" id="ARBA00022617"/>
    </source>
</evidence>
<keyword evidence="2 7" id="KW-0349">Heme</keyword>
<keyword evidence="4 7" id="KW-0560">Oxidoreductase</keyword>
<proteinExistence type="inferred from homology"/>
<evidence type="ECO:0000256" key="6">
    <source>
        <dbReference type="ARBA" id="ARBA00023033"/>
    </source>
</evidence>
<comment type="similarity">
    <text evidence="1 7">Belongs to the cytochrome P450 family.</text>
</comment>
<dbReference type="KEGG" id="acad:UA74_15990"/>
<dbReference type="CDD" id="cd11029">
    <property type="entry name" value="CYP107-like"/>
    <property type="match status" value="1"/>
</dbReference>
<dbReference type="FunFam" id="1.10.630.10:FF:000018">
    <property type="entry name" value="Cytochrome P450 monooxygenase"/>
    <property type="match status" value="1"/>
</dbReference>
<dbReference type="GO" id="GO:0004497">
    <property type="term" value="F:monooxygenase activity"/>
    <property type="evidence" value="ECO:0007669"/>
    <property type="project" value="UniProtKB-KW"/>
</dbReference>
<dbReference type="PRINTS" id="PR00359">
    <property type="entry name" value="BP450"/>
</dbReference>
<evidence type="ECO:0000313" key="10">
    <source>
        <dbReference type="Proteomes" id="UP000185511"/>
    </source>
</evidence>
<evidence type="ECO:0000256" key="8">
    <source>
        <dbReference type="SAM" id="MobiDB-lite"/>
    </source>
</evidence>
<evidence type="ECO:0000256" key="5">
    <source>
        <dbReference type="ARBA" id="ARBA00023004"/>
    </source>
</evidence>
<keyword evidence="5 7" id="KW-0408">Iron</keyword>
<dbReference type="EMBL" id="CP016076">
    <property type="protein sequence ID" value="APU15246.1"/>
    <property type="molecule type" value="Genomic_DNA"/>
</dbReference>
<dbReference type="PANTHER" id="PTHR46696">
    <property type="entry name" value="P450, PUTATIVE (EUROFUNG)-RELATED"/>
    <property type="match status" value="1"/>
</dbReference>
<dbReference type="Gene3D" id="1.10.630.10">
    <property type="entry name" value="Cytochrome P450"/>
    <property type="match status" value="1"/>
</dbReference>
<reference evidence="10" key="1">
    <citation type="submission" date="2016-06" db="EMBL/GenBank/DDBJ databases">
        <title>Complete genome sequence of Actinoalloteichus fjordicus DSM 46855 (=ADI127-17), type strain of the new species Actinoalloteichus fjordicus.</title>
        <authorList>
            <person name="Ruckert C."/>
            <person name="Nouioui I."/>
            <person name="Willmese J."/>
            <person name="van Wezel G."/>
            <person name="Klenk H.-P."/>
            <person name="Kalinowski J."/>
            <person name="Zotchev S.B."/>
        </authorList>
    </citation>
    <scope>NUCLEOTIDE SEQUENCE [LARGE SCALE GENOMIC DNA]</scope>
    <source>
        <strain evidence="10">ADI127-7</strain>
    </source>
</reference>
<dbReference type="SUPFAM" id="SSF48264">
    <property type="entry name" value="Cytochrome P450"/>
    <property type="match status" value="1"/>
</dbReference>
<feature type="region of interest" description="Disordered" evidence="8">
    <location>
        <begin position="362"/>
        <end position="385"/>
    </location>
</feature>
<dbReference type="RefSeq" id="WP_232237278.1">
    <property type="nucleotide sequence ID" value="NZ_CP016076.1"/>
</dbReference>
<keyword evidence="6 7" id="KW-0503">Monooxygenase</keyword>
<dbReference type="PANTHER" id="PTHR46696:SF1">
    <property type="entry name" value="CYTOCHROME P450 YJIB-RELATED"/>
    <property type="match status" value="1"/>
</dbReference>
<gene>
    <name evidence="9" type="ORF">UA74_15990</name>
</gene>
<dbReference type="GO" id="GO:0016705">
    <property type="term" value="F:oxidoreductase activity, acting on paired donors, with incorporation or reduction of molecular oxygen"/>
    <property type="evidence" value="ECO:0007669"/>
    <property type="project" value="InterPro"/>
</dbReference>
<accession>A0AAC9PSW6</accession>
<sequence>MVELPGPVVAWTVTSHDHLRRLLSDPRVSKDAHRHWPGYADGEITLDSILAAWVGRRNMFGSYGGDHSRLRGVASTAFTPRRISALVPWISTITDRLLDDIATAPAGTVIDLRESFAYPLPIDVICGLFGVPGDLRPKLRQVVDGIFATASTPEEAHAVGAFQYEVITELIDARRASPGDDLTSDLIAARDADDSRLSELELADTLLLVLVAGHETVVNLLDHAITALLTHPDQLALLRRGDRTWKDVIEETLRWQAPVANLPLRYAIEDIPLDDDIVIRQGDAILAAYAATGRDPHHHGHSAHRYDLTRELKDHLAFGHGTHYCLGAPLARLEATIALDALFTRFPDLALAVPPDELQPSESFISNGHHTLPVIPTPRDSPDGH</sequence>
<dbReference type="AlphaFoldDB" id="A0AAC9PSW6"/>
<dbReference type="Pfam" id="PF00067">
    <property type="entry name" value="p450"/>
    <property type="match status" value="2"/>
</dbReference>
<dbReference type="Proteomes" id="UP000185511">
    <property type="component" value="Chromosome"/>
</dbReference>
<evidence type="ECO:0000256" key="4">
    <source>
        <dbReference type="ARBA" id="ARBA00023002"/>
    </source>
</evidence>
<dbReference type="PRINTS" id="PR00385">
    <property type="entry name" value="P450"/>
</dbReference>
<dbReference type="PROSITE" id="PS00086">
    <property type="entry name" value="CYTOCHROME_P450"/>
    <property type="match status" value="1"/>
</dbReference>
<dbReference type="InterPro" id="IPR017972">
    <property type="entry name" value="Cyt_P450_CS"/>
</dbReference>
<evidence type="ECO:0000256" key="7">
    <source>
        <dbReference type="RuleBase" id="RU000461"/>
    </source>
</evidence>
<dbReference type="InterPro" id="IPR001128">
    <property type="entry name" value="Cyt_P450"/>
</dbReference>
<evidence type="ECO:0000313" key="9">
    <source>
        <dbReference type="EMBL" id="APU15246.1"/>
    </source>
</evidence>
<name>A0AAC9PSW6_9PSEU</name>
<keyword evidence="10" id="KW-1185">Reference proteome</keyword>
<dbReference type="InterPro" id="IPR036396">
    <property type="entry name" value="Cyt_P450_sf"/>
</dbReference>
<evidence type="ECO:0000256" key="1">
    <source>
        <dbReference type="ARBA" id="ARBA00010617"/>
    </source>
</evidence>
<dbReference type="GO" id="GO:0020037">
    <property type="term" value="F:heme binding"/>
    <property type="evidence" value="ECO:0007669"/>
    <property type="project" value="InterPro"/>
</dbReference>
<protein>
    <submittedName>
        <fullName evidence="9">Cytochrome P450</fullName>
    </submittedName>
</protein>
<dbReference type="InterPro" id="IPR002397">
    <property type="entry name" value="Cyt_P450_B"/>
</dbReference>
<dbReference type="GO" id="GO:0005506">
    <property type="term" value="F:iron ion binding"/>
    <property type="evidence" value="ECO:0007669"/>
    <property type="project" value="InterPro"/>
</dbReference>
<evidence type="ECO:0000256" key="3">
    <source>
        <dbReference type="ARBA" id="ARBA00022723"/>
    </source>
</evidence>